<dbReference type="NCBIfam" id="TIGR00486">
    <property type="entry name" value="YbgI_SA1388"/>
    <property type="match status" value="1"/>
</dbReference>
<dbReference type="InterPro" id="IPR017221">
    <property type="entry name" value="DUF34/NIF3_bac"/>
</dbReference>
<dbReference type="PANTHER" id="PTHR13799:SF14">
    <property type="entry name" value="GTP CYCLOHYDROLASE 1 TYPE 2 HOMOLOG"/>
    <property type="match status" value="1"/>
</dbReference>
<evidence type="ECO:0000256" key="1">
    <source>
        <dbReference type="ARBA" id="ARBA00006964"/>
    </source>
</evidence>
<evidence type="ECO:0000313" key="7">
    <source>
        <dbReference type="Proteomes" id="UP000321574"/>
    </source>
</evidence>
<evidence type="ECO:0000313" key="6">
    <source>
        <dbReference type="EMBL" id="TXL67993.1"/>
    </source>
</evidence>
<gene>
    <name evidence="6" type="ORF">FHP05_02960</name>
</gene>
<dbReference type="Proteomes" id="UP000321574">
    <property type="component" value="Unassembled WGS sequence"/>
</dbReference>
<feature type="binding site" evidence="5">
    <location>
        <position position="337"/>
    </location>
    <ligand>
        <name>a divalent metal cation</name>
        <dbReference type="ChEBI" id="CHEBI:60240"/>
        <label>1</label>
    </ligand>
</feature>
<dbReference type="SUPFAM" id="SSF102705">
    <property type="entry name" value="NIF3 (NGG1p interacting factor 3)-like"/>
    <property type="match status" value="1"/>
</dbReference>
<organism evidence="6 7">
    <name type="scientific">Cerasibacillus terrae</name>
    <dbReference type="NCBI Taxonomy" id="2498845"/>
    <lineage>
        <taxon>Bacteria</taxon>
        <taxon>Bacillati</taxon>
        <taxon>Bacillota</taxon>
        <taxon>Bacilli</taxon>
        <taxon>Bacillales</taxon>
        <taxon>Bacillaceae</taxon>
        <taxon>Cerasibacillus</taxon>
    </lineage>
</organism>
<dbReference type="FunFam" id="3.30.70.120:FF:000006">
    <property type="entry name" value="GTP cyclohydrolase 1 type 2 homolog"/>
    <property type="match status" value="1"/>
</dbReference>
<dbReference type="GO" id="GO:0005737">
    <property type="term" value="C:cytoplasm"/>
    <property type="evidence" value="ECO:0007669"/>
    <property type="project" value="TreeGrafter"/>
</dbReference>
<dbReference type="AlphaFoldDB" id="A0A5C8P4C5"/>
<dbReference type="GO" id="GO:0046872">
    <property type="term" value="F:metal ion binding"/>
    <property type="evidence" value="ECO:0007669"/>
    <property type="project" value="UniProtKB-UniRule"/>
</dbReference>
<dbReference type="PIRSF" id="PIRSF037489">
    <property type="entry name" value="UCP037489_NIF3_YqfO"/>
    <property type="match status" value="1"/>
</dbReference>
<dbReference type="InterPro" id="IPR015867">
    <property type="entry name" value="N-reg_PII/ATP_PRibTrfase_C"/>
</dbReference>
<keyword evidence="7" id="KW-1185">Reference proteome</keyword>
<dbReference type="OrthoDB" id="9792792at2"/>
<name>A0A5C8P4C5_9BACI</name>
<accession>A0A5C8P4C5</accession>
<dbReference type="FunFam" id="3.40.1390.30:FF:000001">
    <property type="entry name" value="GTP cyclohydrolase 1 type 2"/>
    <property type="match status" value="1"/>
</dbReference>
<protein>
    <recommendedName>
        <fullName evidence="2 4">GTP cyclohydrolase 1 type 2 homolog</fullName>
    </recommendedName>
</protein>
<feature type="binding site" evidence="5">
    <location>
        <position position="70"/>
    </location>
    <ligand>
        <name>a divalent metal cation</name>
        <dbReference type="ChEBI" id="CHEBI:60240"/>
        <label>1</label>
    </ligand>
</feature>
<feature type="binding site" evidence="5">
    <location>
        <position position="334"/>
    </location>
    <ligand>
        <name>a divalent metal cation</name>
        <dbReference type="ChEBI" id="CHEBI:60240"/>
        <label>1</label>
    </ligand>
</feature>
<keyword evidence="3 4" id="KW-0479">Metal-binding</keyword>
<feature type="binding site" evidence="5">
    <location>
        <position position="69"/>
    </location>
    <ligand>
        <name>a divalent metal cation</name>
        <dbReference type="ChEBI" id="CHEBI:60240"/>
        <label>1</label>
    </ligand>
</feature>
<evidence type="ECO:0000256" key="4">
    <source>
        <dbReference type="PIRNR" id="PIRNR037489"/>
    </source>
</evidence>
<dbReference type="InterPro" id="IPR036069">
    <property type="entry name" value="DUF34/NIF3_sf"/>
</dbReference>
<reference evidence="6 7" key="1">
    <citation type="submission" date="2019-06" db="EMBL/GenBank/DDBJ databases">
        <title>Cerasibacillus sp. nov., isolated from maize field.</title>
        <authorList>
            <person name="Lin S.-Y."/>
            <person name="Tsai C.-F."/>
            <person name="Young C.-C."/>
        </authorList>
    </citation>
    <scope>NUCLEOTIDE SEQUENCE [LARGE SCALE GENOMIC DNA]</scope>
    <source>
        <strain evidence="6 7">CC-CFT480</strain>
    </source>
</reference>
<comment type="caution">
    <text evidence="6">The sequence shown here is derived from an EMBL/GenBank/DDBJ whole genome shotgun (WGS) entry which is preliminary data.</text>
</comment>
<dbReference type="PANTHER" id="PTHR13799">
    <property type="entry name" value="NGG1 INTERACTING FACTOR 3"/>
    <property type="match status" value="1"/>
</dbReference>
<proteinExistence type="inferred from homology"/>
<evidence type="ECO:0000256" key="3">
    <source>
        <dbReference type="ARBA" id="ARBA00022723"/>
    </source>
</evidence>
<dbReference type="Gene3D" id="3.30.70.120">
    <property type="match status" value="1"/>
</dbReference>
<evidence type="ECO:0000256" key="2">
    <source>
        <dbReference type="ARBA" id="ARBA00022112"/>
    </source>
</evidence>
<dbReference type="RefSeq" id="WP_147665729.1">
    <property type="nucleotide sequence ID" value="NZ_VDUW01000001.1"/>
</dbReference>
<dbReference type="EMBL" id="VDUW01000001">
    <property type="protein sequence ID" value="TXL67993.1"/>
    <property type="molecule type" value="Genomic_DNA"/>
</dbReference>
<comment type="similarity">
    <text evidence="1 4">Belongs to the GTP cyclohydrolase I type 2/NIF3 family.</text>
</comment>
<dbReference type="Pfam" id="PF01784">
    <property type="entry name" value="DUF34_NIF3"/>
    <property type="match status" value="1"/>
</dbReference>
<evidence type="ECO:0000256" key="5">
    <source>
        <dbReference type="PIRSR" id="PIRSR602678-1"/>
    </source>
</evidence>
<dbReference type="InterPro" id="IPR002678">
    <property type="entry name" value="DUF34/NIF3"/>
</dbReference>
<dbReference type="Gene3D" id="3.40.1390.30">
    <property type="entry name" value="NIF3 (NGG1p interacting factor 3)-like"/>
    <property type="match status" value="2"/>
</dbReference>
<feature type="binding site" evidence="5">
    <location>
        <position position="108"/>
    </location>
    <ligand>
        <name>a divalent metal cation</name>
        <dbReference type="ChEBI" id="CHEBI:60240"/>
        <label>1</label>
    </ligand>
</feature>
<sequence length="372" mass="41691">MSKNKWTNKDIFSLMEEWAPKHLAYEWDNVGMQVGSHNRPVKKIMVTLDVMESVVDEAISEQVDLIIAHHPLLFKPIKRLNIDQSKGRILQKLLQHNITVYAAHTNLDIADGGVNDLLLDALDIKQRQILIKTYEEPLYKLAVYVPATHQKQVMDALSLKGVGHIGNYSHCTFQTKGQGTFMPLEGTNPFIGSQNKIEHVDEVKLETIVQHSKRKDAIIAMLGAHPYEEVAYDLYPLENKGKAYGIGRIGILKEKVSLQSFCEQVKQALSVPAVRVVGDSQKEIKKIAIVGGSGEKYINQAKQQGADVLITGDMTFHTAQDALQMGLAIIDPGHHVEKVMIEGTINYLQRKVNNEQLEIIPSKISTEPFQFI</sequence>